<protein>
    <submittedName>
        <fullName evidence="1">Uncharacterized protein</fullName>
    </submittedName>
</protein>
<evidence type="ECO:0000313" key="2">
    <source>
        <dbReference type="Proteomes" id="UP000654345"/>
    </source>
</evidence>
<name>A0ABQ3URJ7_9CHLR</name>
<dbReference type="Proteomes" id="UP000654345">
    <property type="component" value="Unassembled WGS sequence"/>
</dbReference>
<accession>A0ABQ3URJ7</accession>
<organism evidence="1 2">
    <name type="scientific">Ktedonobacter robiniae</name>
    <dbReference type="NCBI Taxonomy" id="2778365"/>
    <lineage>
        <taxon>Bacteria</taxon>
        <taxon>Bacillati</taxon>
        <taxon>Chloroflexota</taxon>
        <taxon>Ktedonobacteria</taxon>
        <taxon>Ktedonobacterales</taxon>
        <taxon>Ktedonobacteraceae</taxon>
        <taxon>Ktedonobacter</taxon>
    </lineage>
</organism>
<gene>
    <name evidence="1" type="ORF">KSB_35450</name>
</gene>
<sequence>MCHSLKRGPEWGMSQLSNDFGRHAHSFRLEEFDRLTSTTRRYQLGELCREILWWPRSTLINDQGGLIQR</sequence>
<comment type="caution">
    <text evidence="1">The sequence shown here is derived from an EMBL/GenBank/DDBJ whole genome shotgun (WGS) entry which is preliminary data.</text>
</comment>
<evidence type="ECO:0000313" key="1">
    <source>
        <dbReference type="EMBL" id="GHO55070.1"/>
    </source>
</evidence>
<keyword evidence="2" id="KW-1185">Reference proteome</keyword>
<reference evidence="1 2" key="1">
    <citation type="journal article" date="2021" name="Int. J. Syst. Evol. Microbiol.">
        <title>Reticulibacter mediterranei gen. nov., sp. nov., within the new family Reticulibacteraceae fam. nov., and Ktedonospora formicarum gen. nov., sp. nov., Ktedonobacter robiniae sp. nov., Dictyobacter formicarum sp. nov. and Dictyobacter arantiisoli sp. nov., belonging to the class Ktedonobacteria.</title>
        <authorList>
            <person name="Yabe S."/>
            <person name="Zheng Y."/>
            <person name="Wang C.M."/>
            <person name="Sakai Y."/>
            <person name="Abe K."/>
            <person name="Yokota A."/>
            <person name="Donadio S."/>
            <person name="Cavaletti L."/>
            <person name="Monciardini P."/>
        </authorList>
    </citation>
    <scope>NUCLEOTIDE SEQUENCE [LARGE SCALE GENOMIC DNA]</scope>
    <source>
        <strain evidence="1 2">SOSP1-30</strain>
    </source>
</reference>
<proteinExistence type="predicted"/>
<dbReference type="EMBL" id="BNJG01000001">
    <property type="protein sequence ID" value="GHO55070.1"/>
    <property type="molecule type" value="Genomic_DNA"/>
</dbReference>